<name>A0A6C0LZ85_9ZZZZ</name>
<accession>A0A6C0LZ85</accession>
<reference evidence="1" key="1">
    <citation type="journal article" date="2020" name="Nature">
        <title>Giant virus diversity and host interactions through global metagenomics.</title>
        <authorList>
            <person name="Schulz F."/>
            <person name="Roux S."/>
            <person name="Paez-Espino D."/>
            <person name="Jungbluth S."/>
            <person name="Walsh D.A."/>
            <person name="Denef V.J."/>
            <person name="McMahon K.D."/>
            <person name="Konstantinidis K.T."/>
            <person name="Eloe-Fadrosh E.A."/>
            <person name="Kyrpides N.C."/>
            <person name="Woyke T."/>
        </authorList>
    </citation>
    <scope>NUCLEOTIDE SEQUENCE</scope>
    <source>
        <strain evidence="1">GVMAG-S-1017745-26</strain>
    </source>
</reference>
<proteinExistence type="predicted"/>
<evidence type="ECO:0000313" key="1">
    <source>
        <dbReference type="EMBL" id="QHU35061.1"/>
    </source>
</evidence>
<protein>
    <submittedName>
        <fullName evidence="1">Uncharacterized protein</fullName>
    </submittedName>
</protein>
<sequence>MKKTKKTIRTIRTIKKKISLTTRENFQDILQGKFSEIYNNIEQTFKIAKDHKIKSTKLSEIKGFLEEQFFTKIGEIFTNNYKTNNYKTNIQYKFSIKCDKSQLGKLNSAYNITVNDEYPSLLIFREHNPLESNILRAIFYNLSDSEFEAKNLEFNEWLKVQEGVDYDSTISSINTFTNEKEIDNRVKLFTILDILSSYTNTNLILFSQTFNKLESNMENIIGNWFSSKKILSNINKKPLSIIFLISNKDSVIFEPVILIDIKKKTISNVIQSNLTEPETHIDNKFYHHLIYLITNKSLKLLGKPNSSTIIENKMKLDSLSEIYFNPYDKNVELPIIELELDGSKKEYLIGNLYGKFRNIYSKKDNNLVGKVILNGDTNTLDVYWCEGYPK</sequence>
<organism evidence="1">
    <name type="scientific">viral metagenome</name>
    <dbReference type="NCBI Taxonomy" id="1070528"/>
    <lineage>
        <taxon>unclassified sequences</taxon>
        <taxon>metagenomes</taxon>
        <taxon>organismal metagenomes</taxon>
    </lineage>
</organism>
<dbReference type="EMBL" id="MN740583">
    <property type="protein sequence ID" value="QHU35061.1"/>
    <property type="molecule type" value="Genomic_DNA"/>
</dbReference>
<dbReference type="AlphaFoldDB" id="A0A6C0LZ85"/>